<dbReference type="PANTHER" id="PTHR23419">
    <property type="entry name" value="DIVALENT CATION TOLERANCE CUTA-RELATED"/>
    <property type="match status" value="1"/>
</dbReference>
<dbReference type="SUPFAM" id="SSF54913">
    <property type="entry name" value="GlnB-like"/>
    <property type="match status" value="1"/>
</dbReference>
<proteinExistence type="inferred from homology"/>
<dbReference type="Pfam" id="PF03091">
    <property type="entry name" value="CutA1"/>
    <property type="match status" value="1"/>
</dbReference>
<dbReference type="PANTHER" id="PTHR23419:SF8">
    <property type="entry name" value="FI09726P"/>
    <property type="match status" value="1"/>
</dbReference>
<sequence>MKVLLVVCNVPDAMLAKQLAETLVSERLAACANILPECESVYRWQGQVERAREVPLLLKTTDTVYAALEQRIQELHPYDVPEIIALPLAAGAMAYQQWVMAAVTP</sequence>
<comment type="caution">
    <text evidence="2">The sequence shown here is derived from an EMBL/GenBank/DDBJ whole genome shotgun (WGS) entry which is preliminary data.</text>
</comment>
<evidence type="ECO:0000313" key="3">
    <source>
        <dbReference type="Proteomes" id="UP001433638"/>
    </source>
</evidence>
<organism evidence="2 3">
    <name type="scientific">Vogesella oryzagri</name>
    <dbReference type="NCBI Taxonomy" id="3160864"/>
    <lineage>
        <taxon>Bacteria</taxon>
        <taxon>Pseudomonadati</taxon>
        <taxon>Pseudomonadota</taxon>
        <taxon>Betaproteobacteria</taxon>
        <taxon>Neisseriales</taxon>
        <taxon>Chromobacteriaceae</taxon>
        <taxon>Vogesella</taxon>
    </lineage>
</organism>
<dbReference type="InterPro" id="IPR011322">
    <property type="entry name" value="N-reg_PII-like_a/b"/>
</dbReference>
<keyword evidence="3" id="KW-1185">Reference proteome</keyword>
<dbReference type="Gene3D" id="3.30.70.120">
    <property type="match status" value="1"/>
</dbReference>
<evidence type="ECO:0000256" key="1">
    <source>
        <dbReference type="ARBA" id="ARBA00010169"/>
    </source>
</evidence>
<dbReference type="InterPro" id="IPR015867">
    <property type="entry name" value="N-reg_PII/ATP_PRibTrfase_C"/>
</dbReference>
<protein>
    <submittedName>
        <fullName evidence="2">Divalent-cation tolerance protein CutA</fullName>
    </submittedName>
</protein>
<name>A0ABV1M7V7_9NEIS</name>
<comment type="similarity">
    <text evidence="1">Belongs to the CutA family.</text>
</comment>
<accession>A0ABV1M7V7</accession>
<reference evidence="2" key="1">
    <citation type="submission" date="2024-06" db="EMBL/GenBank/DDBJ databases">
        <title>Genome sequence of Vogesella sp. MAHUQ-64.</title>
        <authorList>
            <person name="Huq M.A."/>
        </authorList>
    </citation>
    <scope>NUCLEOTIDE SEQUENCE</scope>
    <source>
        <strain evidence="2">MAHUQ-64</strain>
    </source>
</reference>
<dbReference type="EMBL" id="JBEFLD010000005">
    <property type="protein sequence ID" value="MEQ6291044.1"/>
    <property type="molecule type" value="Genomic_DNA"/>
</dbReference>
<dbReference type="Proteomes" id="UP001433638">
    <property type="component" value="Unassembled WGS sequence"/>
</dbReference>
<evidence type="ECO:0000313" key="2">
    <source>
        <dbReference type="EMBL" id="MEQ6291044.1"/>
    </source>
</evidence>
<gene>
    <name evidence="2" type="primary">cutA</name>
    <name evidence="2" type="ORF">ABNW52_10535</name>
</gene>
<dbReference type="RefSeq" id="WP_349587307.1">
    <property type="nucleotide sequence ID" value="NZ_JBEFLD010000005.1"/>
</dbReference>
<dbReference type="InterPro" id="IPR004323">
    <property type="entry name" value="Ion_tolerance_CutA"/>
</dbReference>